<evidence type="ECO:0000313" key="2">
    <source>
        <dbReference type="Proteomes" id="UP001459277"/>
    </source>
</evidence>
<accession>A0AAW2CLH9</accession>
<name>A0AAW2CLH9_9ROSI</name>
<comment type="caution">
    <text evidence="1">The sequence shown here is derived from an EMBL/GenBank/DDBJ whole genome shotgun (WGS) entry which is preliminary data.</text>
</comment>
<keyword evidence="2" id="KW-1185">Reference proteome</keyword>
<evidence type="ECO:0000313" key="1">
    <source>
        <dbReference type="EMBL" id="KAK9998653.1"/>
    </source>
</evidence>
<dbReference type="AlphaFoldDB" id="A0AAW2CLH9"/>
<protein>
    <submittedName>
        <fullName evidence="1">Uncharacterized protein</fullName>
    </submittedName>
</protein>
<organism evidence="1 2">
    <name type="scientific">Lithocarpus litseifolius</name>
    <dbReference type="NCBI Taxonomy" id="425828"/>
    <lineage>
        <taxon>Eukaryota</taxon>
        <taxon>Viridiplantae</taxon>
        <taxon>Streptophyta</taxon>
        <taxon>Embryophyta</taxon>
        <taxon>Tracheophyta</taxon>
        <taxon>Spermatophyta</taxon>
        <taxon>Magnoliopsida</taxon>
        <taxon>eudicotyledons</taxon>
        <taxon>Gunneridae</taxon>
        <taxon>Pentapetalae</taxon>
        <taxon>rosids</taxon>
        <taxon>fabids</taxon>
        <taxon>Fagales</taxon>
        <taxon>Fagaceae</taxon>
        <taxon>Lithocarpus</taxon>
    </lineage>
</organism>
<dbReference type="Proteomes" id="UP001459277">
    <property type="component" value="Unassembled WGS sequence"/>
</dbReference>
<dbReference type="EMBL" id="JAZDWU010000006">
    <property type="protein sequence ID" value="KAK9998653.1"/>
    <property type="molecule type" value="Genomic_DNA"/>
</dbReference>
<proteinExistence type="predicted"/>
<sequence length="83" mass="9261">MDEEIPLKHPSSSGITTSIGLRVLVNSGLDHFRLMDKFFCCLLLGSEKRWTLHKKGGRYVRHGERQVGSKHEVLNGLEAGTGQ</sequence>
<gene>
    <name evidence="1" type="ORF">SO802_018256</name>
</gene>
<reference evidence="1 2" key="1">
    <citation type="submission" date="2024-01" db="EMBL/GenBank/DDBJ databases">
        <title>A telomere-to-telomere, gap-free genome of sweet tea (Lithocarpus litseifolius).</title>
        <authorList>
            <person name="Zhou J."/>
        </authorList>
    </citation>
    <scope>NUCLEOTIDE SEQUENCE [LARGE SCALE GENOMIC DNA]</scope>
    <source>
        <strain evidence="1">Zhou-2022a</strain>
        <tissue evidence="1">Leaf</tissue>
    </source>
</reference>